<accession>G4QBC7</accession>
<dbReference type="Proteomes" id="UP000009284">
    <property type="component" value="Chromosome"/>
</dbReference>
<dbReference type="RefSeq" id="WP_014111643.1">
    <property type="nucleotide sequence ID" value="NC_016043.1"/>
</dbReference>
<evidence type="ECO:0000313" key="2">
    <source>
        <dbReference type="Proteomes" id="UP000009284"/>
    </source>
</evidence>
<reference key="1">
    <citation type="submission" date="2011-09" db="EMBL/GenBank/DDBJ databases">
        <title>Genomic characterization of the Taylorella genus.</title>
        <authorList>
            <person name="Hebert L."/>
            <person name="Moumen B."/>
            <person name="Pons N."/>
            <person name="Duquesne F."/>
            <person name="Breuil M.-F."/>
            <person name="Goux D."/>
            <person name="Batto J.-M."/>
            <person name="Renault P."/>
            <person name="Laugier C."/>
            <person name="Petry S."/>
        </authorList>
    </citation>
    <scope>NUCLEOTIDE SEQUENCE</scope>
    <source>
        <strain>MCE3</strain>
    </source>
</reference>
<dbReference type="HOGENOM" id="CLU_2653253_0_0_4"/>
<organism evidence="1 2">
    <name type="scientific">Taylorella asinigenitalis (strain MCE3)</name>
    <dbReference type="NCBI Taxonomy" id="1008459"/>
    <lineage>
        <taxon>Bacteria</taxon>
        <taxon>Pseudomonadati</taxon>
        <taxon>Pseudomonadota</taxon>
        <taxon>Betaproteobacteria</taxon>
        <taxon>Burkholderiales</taxon>
        <taxon>Alcaligenaceae</taxon>
        <taxon>Taylorella</taxon>
    </lineage>
</organism>
<dbReference type="AlphaFoldDB" id="G4QBC7"/>
<keyword evidence="2" id="KW-1185">Reference proteome</keyword>
<sequence>MNEPKSYLSAERKHEILNPKPNMEFLYLCEAYEAIKANDKESFWGWLKKVKLTPGNVKYIKDVYGEEFFDKQGFKY</sequence>
<name>G4QBC7_TAYAM</name>
<protein>
    <submittedName>
        <fullName evidence="1">Uncharacterized protein</fullName>
    </submittedName>
</protein>
<dbReference type="KEGG" id="tas:TASI_0987"/>
<dbReference type="EMBL" id="CP003059">
    <property type="protein sequence ID" value="AEP36748.1"/>
    <property type="molecule type" value="Genomic_DNA"/>
</dbReference>
<proteinExistence type="predicted"/>
<dbReference type="STRING" id="1008459.TASI_0987"/>
<evidence type="ECO:0000313" key="1">
    <source>
        <dbReference type="EMBL" id="AEP36748.1"/>
    </source>
</evidence>
<gene>
    <name evidence="1" type="ordered locus">TASI_0987</name>
</gene>
<reference evidence="1 2" key="2">
    <citation type="journal article" date="2012" name="PLoS ONE">
        <title>Genomic characterization of the taylorella genus.</title>
        <authorList>
            <person name="Hebert L."/>
            <person name="Moumen B."/>
            <person name="Pons N."/>
            <person name="Duquesne F."/>
            <person name="Breuil M.F."/>
            <person name="Goux D."/>
            <person name="Batto J.M."/>
            <person name="Laugier C."/>
            <person name="Renault P."/>
            <person name="Petry S."/>
        </authorList>
    </citation>
    <scope>NUCLEOTIDE SEQUENCE [LARGE SCALE GENOMIC DNA]</scope>
    <source>
        <strain evidence="1 2">MCE3</strain>
    </source>
</reference>